<dbReference type="CDD" id="cd05374">
    <property type="entry name" value="17beta-HSD-like_SDR_c"/>
    <property type="match status" value="1"/>
</dbReference>
<evidence type="ECO:0000313" key="4">
    <source>
        <dbReference type="EMBL" id="MVT08825.1"/>
    </source>
</evidence>
<gene>
    <name evidence="4" type="ORF">GO493_11180</name>
</gene>
<keyword evidence="5" id="KW-1185">Reference proteome</keyword>
<evidence type="ECO:0000313" key="5">
    <source>
        <dbReference type="Proteomes" id="UP000461730"/>
    </source>
</evidence>
<dbReference type="PANTHER" id="PTHR44169">
    <property type="entry name" value="NADPH-DEPENDENT 1-ACYLDIHYDROXYACETONE PHOSPHATE REDUCTASE"/>
    <property type="match status" value="1"/>
</dbReference>
<evidence type="ECO:0000256" key="3">
    <source>
        <dbReference type="RuleBase" id="RU000363"/>
    </source>
</evidence>
<dbReference type="SUPFAM" id="SSF51735">
    <property type="entry name" value="NAD(P)-binding Rossmann-fold domains"/>
    <property type="match status" value="1"/>
</dbReference>
<dbReference type="Gene3D" id="3.40.50.720">
    <property type="entry name" value="NAD(P)-binding Rossmann-like Domain"/>
    <property type="match status" value="1"/>
</dbReference>
<accession>A0A7K1U4A6</accession>
<proteinExistence type="inferred from homology"/>
<dbReference type="EMBL" id="WRXN01000004">
    <property type="protein sequence ID" value="MVT08825.1"/>
    <property type="molecule type" value="Genomic_DNA"/>
</dbReference>
<name>A0A7K1U4A6_9BACT</name>
<dbReference type="InterPro" id="IPR036291">
    <property type="entry name" value="NAD(P)-bd_dom_sf"/>
</dbReference>
<dbReference type="GO" id="GO:0016491">
    <property type="term" value="F:oxidoreductase activity"/>
    <property type="evidence" value="ECO:0007669"/>
    <property type="project" value="UniProtKB-KW"/>
</dbReference>
<sequence>MKKVILITGASSGMGKESAKKLILEGHTVYTVSRRIDQMQDLKEMGGFPMQMDVTDEADIQDVLDIIIKKEGKIDVLWNNAGFGLYGSIEDVPLDAARNQFEVNVFGMASLIQKVVPYMRSANSGTIINTSSMGGKLYTTMGAWYHASKHAVEGLSDCLRLELKQFNINVVILEPGIIATEFADVMLNNITRYSGKGAYAKLTNSLVKSTQKMAASGGGSKPAVIANTISKIIAGKKPKTRYRVGAWAKPMVWMRLYLGDRMFDRIIMSQT</sequence>
<comment type="similarity">
    <text evidence="1 3">Belongs to the short-chain dehydrogenases/reductases (SDR) family.</text>
</comment>
<dbReference type="PRINTS" id="PR00080">
    <property type="entry name" value="SDRFAMILY"/>
</dbReference>
<dbReference type="AlphaFoldDB" id="A0A7K1U4A6"/>
<reference evidence="4 5" key="1">
    <citation type="submission" date="2019-12" db="EMBL/GenBank/DDBJ databases">
        <title>Chitinophaga sp. strain ysch24 (GDMCC 1.1355), whole genome shotgun sequence.</title>
        <authorList>
            <person name="Zhang X."/>
        </authorList>
    </citation>
    <scope>NUCLEOTIDE SEQUENCE [LARGE SCALE GENOMIC DNA]</scope>
    <source>
        <strain evidence="5">ysch24</strain>
    </source>
</reference>
<comment type="caution">
    <text evidence="4">The sequence shown here is derived from an EMBL/GenBank/DDBJ whole genome shotgun (WGS) entry which is preliminary data.</text>
</comment>
<keyword evidence="2" id="KW-0560">Oxidoreductase</keyword>
<dbReference type="PRINTS" id="PR00081">
    <property type="entry name" value="GDHRDH"/>
</dbReference>
<dbReference type="PANTHER" id="PTHR44169:SF6">
    <property type="entry name" value="NADPH-DEPENDENT 1-ACYLDIHYDROXYACETONE PHOSPHATE REDUCTASE"/>
    <property type="match status" value="1"/>
</dbReference>
<dbReference type="InterPro" id="IPR002347">
    <property type="entry name" value="SDR_fam"/>
</dbReference>
<protein>
    <submittedName>
        <fullName evidence="4">SDR family NAD(P)-dependent oxidoreductase</fullName>
    </submittedName>
</protein>
<evidence type="ECO:0000256" key="2">
    <source>
        <dbReference type="ARBA" id="ARBA00023002"/>
    </source>
</evidence>
<evidence type="ECO:0000256" key="1">
    <source>
        <dbReference type="ARBA" id="ARBA00006484"/>
    </source>
</evidence>
<dbReference type="NCBIfam" id="NF004826">
    <property type="entry name" value="PRK06182.1"/>
    <property type="match status" value="1"/>
</dbReference>
<dbReference type="RefSeq" id="WP_157306247.1">
    <property type="nucleotide sequence ID" value="NZ_WRXN01000004.1"/>
</dbReference>
<organism evidence="4 5">
    <name type="scientific">Chitinophaga tropicalis</name>
    <dbReference type="NCBI Taxonomy" id="2683588"/>
    <lineage>
        <taxon>Bacteria</taxon>
        <taxon>Pseudomonadati</taxon>
        <taxon>Bacteroidota</taxon>
        <taxon>Chitinophagia</taxon>
        <taxon>Chitinophagales</taxon>
        <taxon>Chitinophagaceae</taxon>
        <taxon>Chitinophaga</taxon>
    </lineage>
</organism>
<dbReference type="Proteomes" id="UP000461730">
    <property type="component" value="Unassembled WGS sequence"/>
</dbReference>
<dbReference type="Pfam" id="PF00106">
    <property type="entry name" value="adh_short"/>
    <property type="match status" value="1"/>
</dbReference>